<name>A0A750FL40_SALER</name>
<comment type="caution">
    <text evidence="1">The sequence shown here is derived from an EMBL/GenBank/DDBJ whole genome shotgun (WGS) entry which is preliminary data.</text>
</comment>
<dbReference type="Pfam" id="PF15943">
    <property type="entry name" value="YdaS_toxin"/>
    <property type="match status" value="1"/>
</dbReference>
<accession>A0A750FL40</accession>
<evidence type="ECO:0000313" key="1">
    <source>
        <dbReference type="EMBL" id="HAF6139142.1"/>
    </source>
</evidence>
<dbReference type="AlphaFoldDB" id="A0A750FL40"/>
<sequence>MNLKNYINQSPKGEAKRLAECLGVSKSYMSQMISGLAAINPERCVVIERETLGAVTRRDLRPSDWWRVWPDLSNKFGTEV</sequence>
<dbReference type="SUPFAM" id="SSF47413">
    <property type="entry name" value="lambda repressor-like DNA-binding domains"/>
    <property type="match status" value="1"/>
</dbReference>
<reference evidence="1" key="2">
    <citation type="submission" date="2020-02" db="EMBL/GenBank/DDBJ databases">
        <authorList>
            <consortium name="NCBI Pathogen Detection Project"/>
        </authorList>
    </citation>
    <scope>NUCLEOTIDE SEQUENCE</scope>
    <source>
        <strain evidence="1">MA.CK_99/00005427</strain>
    </source>
</reference>
<gene>
    <name evidence="1" type="ORF">G9B32_000304</name>
</gene>
<reference evidence="1" key="1">
    <citation type="journal article" date="2018" name="Genome Biol.">
        <title>SKESA: strategic k-mer extension for scrupulous assemblies.</title>
        <authorList>
            <person name="Souvorov A."/>
            <person name="Agarwala R."/>
            <person name="Lipman D.J."/>
        </authorList>
    </citation>
    <scope>NUCLEOTIDE SEQUENCE</scope>
    <source>
        <strain evidence="1">MA.CK_99/00005427</strain>
    </source>
</reference>
<dbReference type="InterPro" id="IPR031856">
    <property type="entry name" value="YdaS_toxin-like"/>
</dbReference>
<dbReference type="InterPro" id="IPR010982">
    <property type="entry name" value="Lambda_DNA-bd_dom_sf"/>
</dbReference>
<organism evidence="1">
    <name type="scientific">Salmonella enterica</name>
    <name type="common">Salmonella choleraesuis</name>
    <dbReference type="NCBI Taxonomy" id="28901"/>
    <lineage>
        <taxon>Bacteria</taxon>
        <taxon>Pseudomonadati</taxon>
        <taxon>Pseudomonadota</taxon>
        <taxon>Gammaproteobacteria</taxon>
        <taxon>Enterobacterales</taxon>
        <taxon>Enterobacteriaceae</taxon>
        <taxon>Salmonella</taxon>
    </lineage>
</organism>
<proteinExistence type="predicted"/>
<dbReference type="Gene3D" id="1.10.260.40">
    <property type="entry name" value="lambda repressor-like DNA-binding domains"/>
    <property type="match status" value="1"/>
</dbReference>
<protein>
    <submittedName>
        <fullName evidence="1">Helix-turn-helix domain-containing protein</fullName>
    </submittedName>
</protein>
<dbReference type="EMBL" id="DAAVQR010000001">
    <property type="protein sequence ID" value="HAF6139142.1"/>
    <property type="molecule type" value="Genomic_DNA"/>
</dbReference>
<dbReference type="GO" id="GO:0003677">
    <property type="term" value="F:DNA binding"/>
    <property type="evidence" value="ECO:0007669"/>
    <property type="project" value="InterPro"/>
</dbReference>